<evidence type="ECO:0000256" key="3">
    <source>
        <dbReference type="ARBA" id="ARBA00013368"/>
    </source>
</evidence>
<dbReference type="PANTHER" id="PTHR32114:SF2">
    <property type="entry name" value="ABC TRANSPORTER ABCH.3"/>
    <property type="match status" value="1"/>
</dbReference>
<dbReference type="InterPro" id="IPR027417">
    <property type="entry name" value="P-loop_NTPase"/>
</dbReference>
<comment type="similarity">
    <text evidence="1">Belongs to the SMC family. SbcC subfamily.</text>
</comment>
<feature type="region of interest" description="Disordered" evidence="5">
    <location>
        <begin position="679"/>
        <end position="709"/>
    </location>
</feature>
<evidence type="ECO:0000256" key="5">
    <source>
        <dbReference type="SAM" id="MobiDB-lite"/>
    </source>
</evidence>
<organism evidence="7 8">
    <name type="scientific">Parafrankia irregularis</name>
    <dbReference type="NCBI Taxonomy" id="795642"/>
    <lineage>
        <taxon>Bacteria</taxon>
        <taxon>Bacillati</taxon>
        <taxon>Actinomycetota</taxon>
        <taxon>Actinomycetes</taxon>
        <taxon>Frankiales</taxon>
        <taxon>Frankiaceae</taxon>
        <taxon>Parafrankia</taxon>
    </lineage>
</organism>
<dbReference type="Gene3D" id="3.40.50.300">
    <property type="entry name" value="P-loop containing nucleotide triphosphate hydrolases"/>
    <property type="match status" value="2"/>
</dbReference>
<dbReference type="InterPro" id="IPR038729">
    <property type="entry name" value="Rad50/SbcC_AAA"/>
</dbReference>
<dbReference type="RefSeq" id="WP_091273008.1">
    <property type="nucleotide sequence ID" value="NZ_FAOZ01000004.1"/>
</dbReference>
<name>A0A0S4QJF5_9ACTN</name>
<dbReference type="EMBL" id="FAOZ01000004">
    <property type="protein sequence ID" value="CUU54936.1"/>
    <property type="molecule type" value="Genomic_DNA"/>
</dbReference>
<evidence type="ECO:0000313" key="8">
    <source>
        <dbReference type="Proteomes" id="UP000198802"/>
    </source>
</evidence>
<keyword evidence="8" id="KW-1185">Reference proteome</keyword>
<protein>
    <recommendedName>
        <fullName evidence="3">Nuclease SbcCD subunit C</fullName>
    </recommendedName>
</protein>
<keyword evidence="7" id="KW-0540">Nuclease</keyword>
<reference evidence="8" key="1">
    <citation type="submission" date="2015-11" db="EMBL/GenBank/DDBJ databases">
        <authorList>
            <person name="Varghese N."/>
        </authorList>
    </citation>
    <scope>NUCLEOTIDE SEQUENCE [LARGE SCALE GENOMIC DNA]</scope>
    <source>
        <strain evidence="8">DSM 45899</strain>
    </source>
</reference>
<dbReference type="SUPFAM" id="SSF52540">
    <property type="entry name" value="P-loop containing nucleoside triphosphate hydrolases"/>
    <property type="match status" value="1"/>
</dbReference>
<keyword evidence="4" id="KW-0175">Coiled coil</keyword>
<evidence type="ECO:0000256" key="1">
    <source>
        <dbReference type="ARBA" id="ARBA00006930"/>
    </source>
</evidence>
<keyword evidence="7" id="KW-0378">Hydrolase</keyword>
<proteinExistence type="inferred from homology"/>
<dbReference type="GO" id="GO:0004527">
    <property type="term" value="F:exonuclease activity"/>
    <property type="evidence" value="ECO:0007669"/>
    <property type="project" value="UniProtKB-KW"/>
</dbReference>
<dbReference type="Pfam" id="PF13476">
    <property type="entry name" value="AAA_23"/>
    <property type="match status" value="1"/>
</dbReference>
<comment type="subunit">
    <text evidence="2">Heterodimer of SbcC and SbcD.</text>
</comment>
<dbReference type="GO" id="GO:0016887">
    <property type="term" value="F:ATP hydrolysis activity"/>
    <property type="evidence" value="ECO:0007669"/>
    <property type="project" value="InterPro"/>
</dbReference>
<dbReference type="AlphaFoldDB" id="A0A0S4QJF5"/>
<dbReference type="PANTHER" id="PTHR32114">
    <property type="entry name" value="ABC TRANSPORTER ABCH.3"/>
    <property type="match status" value="1"/>
</dbReference>
<feature type="compositionally biased region" description="Gly residues" evidence="5">
    <location>
        <begin position="688"/>
        <end position="709"/>
    </location>
</feature>
<evidence type="ECO:0000256" key="2">
    <source>
        <dbReference type="ARBA" id="ARBA00011322"/>
    </source>
</evidence>
<gene>
    <name evidence="7" type="ORF">Ga0074812_10413</name>
</gene>
<accession>A0A0S4QJF5</accession>
<dbReference type="Proteomes" id="UP000198802">
    <property type="component" value="Unassembled WGS sequence"/>
</dbReference>
<evidence type="ECO:0000256" key="4">
    <source>
        <dbReference type="SAM" id="Coils"/>
    </source>
</evidence>
<feature type="coiled-coil region" evidence="4">
    <location>
        <begin position="371"/>
        <end position="431"/>
    </location>
</feature>
<evidence type="ECO:0000259" key="6">
    <source>
        <dbReference type="Pfam" id="PF13476"/>
    </source>
</evidence>
<dbReference type="Pfam" id="PF13558">
    <property type="entry name" value="SbcC_Walker_B"/>
    <property type="match status" value="1"/>
</dbReference>
<evidence type="ECO:0000313" key="7">
    <source>
        <dbReference type="EMBL" id="CUU54936.1"/>
    </source>
</evidence>
<keyword evidence="7" id="KW-0269">Exonuclease</keyword>
<feature type="domain" description="Rad50/SbcC-type AAA" evidence="6">
    <location>
        <begin position="6"/>
        <end position="177"/>
    </location>
</feature>
<feature type="region of interest" description="Disordered" evidence="5">
    <location>
        <begin position="927"/>
        <end position="974"/>
    </location>
</feature>
<dbReference type="GO" id="GO:0006302">
    <property type="term" value="P:double-strand break repair"/>
    <property type="evidence" value="ECO:0007669"/>
    <property type="project" value="InterPro"/>
</dbReference>
<sequence length="1178" mass="122277">MRPVLLEIAGFGSFRDPAAVDFTEVDYFVLVGPTGSGKSTVIDAMTFALYGSVPRWNDRRLVSLALAPTAVRGTVRLVFDAAGARYVVARELRRSASGSVTVRGARLEKLVDPGGLGAAGEATEVVAADSEVTGAVEALLGLGFEHFCSCVVLPQGDFAEFLHARPADRQRILTRLLGLGVYDEVRTAAAGRAGDRRQRAAVLDEQLAGYQDATEDAELAAGSRVDALTALTGEVDRARAELATHASAAAEATAELGRVERERDLLAAIRAPGDVVELTARLARATAAADDAAKARQEAERADTAARAAVAAAPDRAPLEQARRHHDGLATALTDLPRARATHVAARDELTRVAQAVAGARSAREAAASARDAAERTSQALADEVARLRAEHELLAAVRTPEGVVELAGKLRAARHDADRAAQRRHDAERADDDARTALAATPDRTMLQRARADHDDLTRQLVARAEAESVHTAARAARDTAAAAVETARQLRGEAARALEHARTADLAGALRPHLVAGEPCPVCEQTVVTLPTAGNRQPAGPEPTGDGRPGAPAALVMAQAALDDATSALDLANKRATEADRTELSAGLRAHQLGERVNDLQAALADAPDSAGVDAGLAEIAHREQEVARTGQELAAARRVADQAGQVVAQLAAAETQARAALTAARDPLVVLGAPVLTDEPADTGPGAGPGAGTGGNGDGGGGGGGGSDLAGSWAWLVAWAEEQATGREARLTAATVEESAARAARDDARRAYDHADAAAGQAEADQLAAVGAERDAAVGLASTERLVAELRAALAGAPPADEVTAALAELDQLDRAVTEADQGLRATRADADAAEAGLRAAQQARGDAQTVLARARDTVVALGAPTVDSQDLLAGWTTLTSWTAAESSARERELPGLRAQVSRAEQAGQAVTRALTEVLVAHGIPLPRQDNPPPQPQRQPRGGIVSDAVPRPRPGGRSVGDAAAQATSSALEQAKAELRRVTERRAKAAALSADLARAREEEQVAHQLDLLLRSNRFQRWLVAAALDTLVSDASVTLAELSGGQFELTHEQGEFLVVDHADADSRRLVRTLSGGETFQASLALALALSAQLTTMAAAGAAQLDSIFLDEGFGTLDDSTLDVVATALENLASGGTSAGRGRMVGIVTHVGALAERVPVRFAVTRDQRTSTIRREST</sequence>